<keyword evidence="1" id="KW-0812">Transmembrane</keyword>
<keyword evidence="1" id="KW-1133">Transmembrane helix</keyword>
<feature type="transmembrane region" description="Helical" evidence="1">
    <location>
        <begin position="175"/>
        <end position="196"/>
    </location>
</feature>
<accession>A0A2M7VGE9</accession>
<protein>
    <submittedName>
        <fullName evidence="2">Uncharacterized protein</fullName>
    </submittedName>
</protein>
<evidence type="ECO:0000256" key="1">
    <source>
        <dbReference type="SAM" id="Phobius"/>
    </source>
</evidence>
<evidence type="ECO:0000313" key="2">
    <source>
        <dbReference type="EMBL" id="PIZ99745.1"/>
    </source>
</evidence>
<feature type="transmembrane region" description="Helical" evidence="1">
    <location>
        <begin position="150"/>
        <end position="168"/>
    </location>
</feature>
<gene>
    <name evidence="2" type="ORF">COX77_00705</name>
</gene>
<feature type="transmembrane region" description="Helical" evidence="1">
    <location>
        <begin position="29"/>
        <end position="46"/>
    </location>
</feature>
<keyword evidence="1" id="KW-0472">Membrane</keyword>
<organism evidence="2 3">
    <name type="scientific">Candidatus Komeilibacteria bacterium CG_4_10_14_0_2_um_filter_37_10</name>
    <dbReference type="NCBI Taxonomy" id="1974470"/>
    <lineage>
        <taxon>Bacteria</taxon>
        <taxon>Candidatus Komeiliibacteriota</taxon>
    </lineage>
</organism>
<evidence type="ECO:0000313" key="3">
    <source>
        <dbReference type="Proteomes" id="UP000230405"/>
    </source>
</evidence>
<comment type="caution">
    <text evidence="2">The sequence shown here is derived from an EMBL/GenBank/DDBJ whole genome shotgun (WGS) entry which is preliminary data.</text>
</comment>
<feature type="transmembrane region" description="Helical" evidence="1">
    <location>
        <begin position="202"/>
        <end position="221"/>
    </location>
</feature>
<feature type="transmembrane region" description="Helical" evidence="1">
    <location>
        <begin position="58"/>
        <end position="80"/>
    </location>
</feature>
<sequence>MILLNRVLSFLIPLIFLLAQLLYLKYSTMVYSLVFIIFLLLIFYNLSLRHWQFSSKNLLTAGLGIINQTIFLVAVTVFSLFVPANWFYWVLTIILTLVFYLQLTYTFQNQYQFLLKGYQWLKDWQFSYIFLLIYILQVLVYNFAIYFNWSTYWTSAVSAVVIIVILVLNSQFYKFTWLQLLFILYFGWQITLVLDFWPMDVYARSLVALVNYYFILNLIIYKKFFHYYYEAK</sequence>
<feature type="transmembrane region" description="Helical" evidence="1">
    <location>
        <begin position="7"/>
        <end position="23"/>
    </location>
</feature>
<dbReference type="EMBL" id="PFPO01000013">
    <property type="protein sequence ID" value="PIZ99745.1"/>
    <property type="molecule type" value="Genomic_DNA"/>
</dbReference>
<dbReference type="Proteomes" id="UP000230405">
    <property type="component" value="Unassembled WGS sequence"/>
</dbReference>
<proteinExistence type="predicted"/>
<feature type="transmembrane region" description="Helical" evidence="1">
    <location>
        <begin position="126"/>
        <end position="144"/>
    </location>
</feature>
<feature type="transmembrane region" description="Helical" evidence="1">
    <location>
        <begin position="86"/>
        <end position="105"/>
    </location>
</feature>
<reference evidence="3" key="1">
    <citation type="submission" date="2017-09" db="EMBL/GenBank/DDBJ databases">
        <title>Depth-based differentiation of microbial function through sediment-hosted aquifers and enrichment of novel symbionts in the deep terrestrial subsurface.</title>
        <authorList>
            <person name="Probst A.J."/>
            <person name="Ladd B."/>
            <person name="Jarett J.K."/>
            <person name="Geller-Mcgrath D.E."/>
            <person name="Sieber C.M.K."/>
            <person name="Emerson J.B."/>
            <person name="Anantharaman K."/>
            <person name="Thomas B.C."/>
            <person name="Malmstrom R."/>
            <person name="Stieglmeier M."/>
            <person name="Klingl A."/>
            <person name="Woyke T."/>
            <person name="Ryan C.M."/>
            <person name="Banfield J.F."/>
        </authorList>
    </citation>
    <scope>NUCLEOTIDE SEQUENCE [LARGE SCALE GENOMIC DNA]</scope>
</reference>
<dbReference type="AlphaFoldDB" id="A0A2M7VGE9"/>
<name>A0A2M7VGE9_9BACT</name>